<keyword evidence="2" id="KW-0547">Nucleotide-binding</keyword>
<name>A0A9D4VG19_PEA</name>
<dbReference type="GO" id="GO:0003697">
    <property type="term" value="F:single-stranded DNA binding"/>
    <property type="evidence" value="ECO:0007669"/>
    <property type="project" value="InterPro"/>
</dbReference>
<evidence type="ECO:0000259" key="5">
    <source>
        <dbReference type="Pfam" id="PF00154"/>
    </source>
</evidence>
<dbReference type="PANTHER" id="PTHR45900:SF14">
    <property type="entry name" value="DNA REPAIR AND RECOMBINATION PROTEIN"/>
    <property type="match status" value="1"/>
</dbReference>
<dbReference type="Gramene" id="Psat7g019560.1">
    <property type="protein sequence ID" value="Psat7g019560.1.cds1"/>
    <property type="gene ID" value="Psat7g019560"/>
</dbReference>
<evidence type="ECO:0000313" key="6">
    <source>
        <dbReference type="EMBL" id="KAI5383219.1"/>
    </source>
</evidence>
<comment type="caution">
    <text evidence="6">The sequence shown here is derived from an EMBL/GenBank/DDBJ whole genome shotgun (WGS) entry which is preliminary data.</text>
</comment>
<feature type="domain" description="RecA-like N-terminal" evidence="5">
    <location>
        <begin position="7"/>
        <end position="93"/>
    </location>
</feature>
<dbReference type="SUPFAM" id="SSF52540">
    <property type="entry name" value="P-loop containing nucleoside triphosphate hydrolases"/>
    <property type="match status" value="1"/>
</dbReference>
<dbReference type="Proteomes" id="UP001058974">
    <property type="component" value="Chromosome 7"/>
</dbReference>
<dbReference type="PANTHER" id="PTHR45900">
    <property type="entry name" value="RECA"/>
    <property type="match status" value="1"/>
</dbReference>
<keyword evidence="4" id="KW-0233">DNA recombination</keyword>
<dbReference type="Pfam" id="PF00154">
    <property type="entry name" value="RecA_N"/>
    <property type="match status" value="1"/>
</dbReference>
<keyword evidence="3" id="KW-0067">ATP-binding</keyword>
<dbReference type="GO" id="GO:0006310">
    <property type="term" value="P:DNA recombination"/>
    <property type="evidence" value="ECO:0007669"/>
    <property type="project" value="UniProtKB-KW"/>
</dbReference>
<dbReference type="EMBL" id="JAMSHJ010000007">
    <property type="protein sequence ID" value="KAI5383219.1"/>
    <property type="molecule type" value="Genomic_DNA"/>
</dbReference>
<sequence>MSKKYLALQQAMDQITSTFGKESIMWLGHSVSPKSVLAVSTYSFALDISVGIFGLPKGHVVEILGPEASGKTTLAWHVIAEAKKPGGLISEVEGYKLKKKKLQMKLKTEVQESMKHITELFQPPSKTELQPIP</sequence>
<dbReference type="Gene3D" id="3.40.50.300">
    <property type="entry name" value="P-loop containing nucleotide triphosphate hydrolases"/>
    <property type="match status" value="1"/>
</dbReference>
<evidence type="ECO:0000313" key="7">
    <source>
        <dbReference type="Proteomes" id="UP001058974"/>
    </source>
</evidence>
<dbReference type="GO" id="GO:0006281">
    <property type="term" value="P:DNA repair"/>
    <property type="evidence" value="ECO:0007669"/>
    <property type="project" value="InterPro"/>
</dbReference>
<evidence type="ECO:0000256" key="1">
    <source>
        <dbReference type="ARBA" id="ARBA00009391"/>
    </source>
</evidence>
<evidence type="ECO:0000256" key="3">
    <source>
        <dbReference type="ARBA" id="ARBA00022840"/>
    </source>
</evidence>
<keyword evidence="7" id="KW-1185">Reference proteome</keyword>
<dbReference type="InterPro" id="IPR013765">
    <property type="entry name" value="DNA_recomb/repair_RecA"/>
</dbReference>
<dbReference type="AlphaFoldDB" id="A0A9D4VG19"/>
<evidence type="ECO:0000256" key="4">
    <source>
        <dbReference type="ARBA" id="ARBA00023172"/>
    </source>
</evidence>
<dbReference type="InterPro" id="IPR027417">
    <property type="entry name" value="P-loop_NTPase"/>
</dbReference>
<organism evidence="6 7">
    <name type="scientific">Pisum sativum</name>
    <name type="common">Garden pea</name>
    <name type="synonym">Lathyrus oleraceus</name>
    <dbReference type="NCBI Taxonomy" id="3888"/>
    <lineage>
        <taxon>Eukaryota</taxon>
        <taxon>Viridiplantae</taxon>
        <taxon>Streptophyta</taxon>
        <taxon>Embryophyta</taxon>
        <taxon>Tracheophyta</taxon>
        <taxon>Spermatophyta</taxon>
        <taxon>Magnoliopsida</taxon>
        <taxon>eudicotyledons</taxon>
        <taxon>Gunneridae</taxon>
        <taxon>Pentapetalae</taxon>
        <taxon>rosids</taxon>
        <taxon>fabids</taxon>
        <taxon>Fabales</taxon>
        <taxon>Fabaceae</taxon>
        <taxon>Papilionoideae</taxon>
        <taxon>50 kb inversion clade</taxon>
        <taxon>NPAAA clade</taxon>
        <taxon>Hologalegina</taxon>
        <taxon>IRL clade</taxon>
        <taxon>Fabeae</taxon>
        <taxon>Lathyrus</taxon>
    </lineage>
</organism>
<dbReference type="Gramene" id="Psat07G0057600-T1">
    <property type="protein sequence ID" value="KAI5383219.1"/>
    <property type="gene ID" value="KIW84_070576"/>
</dbReference>
<evidence type="ECO:0000256" key="2">
    <source>
        <dbReference type="ARBA" id="ARBA00022741"/>
    </source>
</evidence>
<comment type="similarity">
    <text evidence="1">Belongs to the RecA family.</text>
</comment>
<dbReference type="InterPro" id="IPR049428">
    <property type="entry name" value="RecA-like_N"/>
</dbReference>
<reference evidence="6 7" key="1">
    <citation type="journal article" date="2022" name="Nat. Genet.">
        <title>Improved pea reference genome and pan-genome highlight genomic features and evolutionary characteristics.</title>
        <authorList>
            <person name="Yang T."/>
            <person name="Liu R."/>
            <person name="Luo Y."/>
            <person name="Hu S."/>
            <person name="Wang D."/>
            <person name="Wang C."/>
            <person name="Pandey M.K."/>
            <person name="Ge S."/>
            <person name="Xu Q."/>
            <person name="Li N."/>
            <person name="Li G."/>
            <person name="Huang Y."/>
            <person name="Saxena R.K."/>
            <person name="Ji Y."/>
            <person name="Li M."/>
            <person name="Yan X."/>
            <person name="He Y."/>
            <person name="Liu Y."/>
            <person name="Wang X."/>
            <person name="Xiang C."/>
            <person name="Varshney R.K."/>
            <person name="Ding H."/>
            <person name="Gao S."/>
            <person name="Zong X."/>
        </authorList>
    </citation>
    <scope>NUCLEOTIDE SEQUENCE [LARGE SCALE GENOMIC DNA]</scope>
    <source>
        <strain evidence="6 7">cv. Zhongwan 6</strain>
    </source>
</reference>
<accession>A0A9D4VG19</accession>
<protein>
    <recommendedName>
        <fullName evidence="5">RecA-like N-terminal domain-containing protein</fullName>
    </recommendedName>
</protein>
<gene>
    <name evidence="6" type="ORF">KIW84_070576</name>
</gene>
<dbReference type="GO" id="GO:0005524">
    <property type="term" value="F:ATP binding"/>
    <property type="evidence" value="ECO:0007669"/>
    <property type="project" value="UniProtKB-KW"/>
</dbReference>
<proteinExistence type="inferred from homology"/>